<dbReference type="OrthoDB" id="198887at2"/>
<proteinExistence type="predicted"/>
<protein>
    <submittedName>
        <fullName evidence="1">Uncharacterized protein</fullName>
    </submittedName>
</protein>
<dbReference type="EMBL" id="JNGI01000065">
    <property type="protein sequence ID" value="KNC92929.1"/>
    <property type="molecule type" value="Genomic_DNA"/>
</dbReference>
<gene>
    <name evidence="1" type="ORF">GM31_21340</name>
</gene>
<keyword evidence="2" id="KW-1185">Reference proteome</keyword>
<reference evidence="1 2" key="1">
    <citation type="journal article" date="2015" name="Appl. Environ. Microbiol.">
        <title>The Enterobacterium Trabulsiella odontotermitis Presents Novel Adaptations Related to Its Association with Fungus-Growing Termites.</title>
        <authorList>
            <person name="Sapountzis P."/>
            <person name="Gruntjes T."/>
            <person name="Otani S."/>
            <person name="Estevez J."/>
            <person name="da Costa R.R."/>
            <person name="Plunkett G.3rd."/>
            <person name="Perna N.T."/>
            <person name="Poulsen M."/>
        </authorList>
    </citation>
    <scope>NUCLEOTIDE SEQUENCE [LARGE SCALE GENOMIC DNA]</scope>
    <source>
        <strain evidence="1 2">12</strain>
    </source>
</reference>
<evidence type="ECO:0000313" key="1">
    <source>
        <dbReference type="EMBL" id="KNC92929.1"/>
    </source>
</evidence>
<dbReference type="STRING" id="379893.GCA_001297775_03457"/>
<sequence>MSHYALLVGNGINNLADGNSWFDVLQSLGAKYKIAIDTNNKPFPLAYEEIYFNILKTQHSARTESTIKRFIADKIQTITFNDIHQHIMTLNCQNVMTTNYDLAFESCVKDLPEIKNDGIIKEQKYSVFRHHQINDKRLWHIHGDITVANSITLGYEHYSGYLQAMRNYTATGSSYTRKEFNDLKPLIRRLSTPGDEYSWIDNFFRRNVYIFGLTLDFVEIDLWWLLTFRERCRLLKKSDKEISNQIVYYVPASFAANEKSQAKITLLKSVGVIVNDRLGQHFHRSKDDEKAYYVAVIADIEKSEE</sequence>
<accession>A0A0L0GVU4</accession>
<dbReference type="PATRIC" id="fig|379893.4.peg.4328"/>
<dbReference type="RefSeq" id="WP_049857254.1">
    <property type="nucleotide sequence ID" value="NZ_JNGI01000065.1"/>
</dbReference>
<dbReference type="Proteomes" id="UP000037393">
    <property type="component" value="Unassembled WGS sequence"/>
</dbReference>
<evidence type="ECO:0000313" key="2">
    <source>
        <dbReference type="Proteomes" id="UP000037393"/>
    </source>
</evidence>
<name>A0A0L0GVU4_9ENTR</name>
<dbReference type="AlphaFoldDB" id="A0A0L0GVU4"/>
<comment type="caution">
    <text evidence="1">The sequence shown here is derived from an EMBL/GenBank/DDBJ whole genome shotgun (WGS) entry which is preliminary data.</text>
</comment>
<organism evidence="1 2">
    <name type="scientific">Trabulsiella odontotermitis</name>
    <dbReference type="NCBI Taxonomy" id="379893"/>
    <lineage>
        <taxon>Bacteria</taxon>
        <taxon>Pseudomonadati</taxon>
        <taxon>Pseudomonadota</taxon>
        <taxon>Gammaproteobacteria</taxon>
        <taxon>Enterobacterales</taxon>
        <taxon>Enterobacteriaceae</taxon>
        <taxon>Trabulsiella</taxon>
    </lineage>
</organism>
<dbReference type="Pfam" id="PF13289">
    <property type="entry name" value="SIR2_2"/>
    <property type="match status" value="1"/>
</dbReference>